<reference evidence="3 4" key="1">
    <citation type="submission" date="2019-01" db="EMBL/GenBank/DDBJ databases">
        <title>A draft genome assembly of the solar-powered sea slug Elysia chlorotica.</title>
        <authorList>
            <person name="Cai H."/>
            <person name="Li Q."/>
            <person name="Fang X."/>
            <person name="Li J."/>
            <person name="Curtis N.E."/>
            <person name="Altenburger A."/>
            <person name="Shibata T."/>
            <person name="Feng M."/>
            <person name="Maeda T."/>
            <person name="Schwartz J.A."/>
            <person name="Shigenobu S."/>
            <person name="Lundholm N."/>
            <person name="Nishiyama T."/>
            <person name="Yang H."/>
            <person name="Hasebe M."/>
            <person name="Li S."/>
            <person name="Pierce S.K."/>
            <person name="Wang J."/>
        </authorList>
    </citation>
    <scope>NUCLEOTIDE SEQUENCE [LARGE SCALE GENOMIC DNA]</scope>
    <source>
        <strain evidence="3">EC2010</strain>
        <tissue evidence="3">Whole organism of an adult</tissue>
    </source>
</reference>
<protein>
    <submittedName>
        <fullName evidence="3">Uncharacterized protein</fullName>
    </submittedName>
</protein>
<comment type="caution">
    <text evidence="3">The sequence shown here is derived from an EMBL/GenBank/DDBJ whole genome shotgun (WGS) entry which is preliminary data.</text>
</comment>
<evidence type="ECO:0000313" key="3">
    <source>
        <dbReference type="EMBL" id="RUS83256.1"/>
    </source>
</evidence>
<name>A0A433TP25_ELYCH</name>
<proteinExistence type="predicted"/>
<dbReference type="EMBL" id="RQTK01000251">
    <property type="protein sequence ID" value="RUS83256.1"/>
    <property type="molecule type" value="Genomic_DNA"/>
</dbReference>
<feature type="non-terminal residue" evidence="3">
    <location>
        <position position="501"/>
    </location>
</feature>
<accession>A0A433TP25</accession>
<feature type="signal peptide" evidence="2">
    <location>
        <begin position="1"/>
        <end position="33"/>
    </location>
</feature>
<dbReference type="OrthoDB" id="6071124at2759"/>
<dbReference type="AlphaFoldDB" id="A0A433TP25"/>
<sequence length="501" mass="56183">MAIYQKVNSKVSTARIFLDATFWFACLLHIGSGQMPNLCFDCTNYLGGTHYSFCPKDANVDMARAKPLPCNGTCFTRGSSKDERVVVRGCSSTVGNLPMPPPEDGCYDHENTTVCICSRPLCNIGAMGKSSGVSLTAHLINMTNLGNYPDDEEGVLYCHQCNNYDLKGNYYPQCPRDSVIIPQRVYSGNCTGKCFTRTRSGDAKSVYRGCTDSQYALPFPLPPDGCYNWNDDVYCLCSTSRCNRQAMATEWLYIQISYNFHYIDYLTFSYITIQLEEDGIKRCFDCSNYDLAGKYYPQCPKQSRVRNAYMSGCNGTCFTRSYHNNASKVTRGCTQTQYGLPYPLPPDGCYNWNDDVWCLCSGSRCNRDAMEEDGIKKCFQCINYDTAGNYYRQCPKNARVRNAYLGACNGTCFTRSYDYNASLVARGCSDSQYGLPDPLPPDGCYKYCSDSQYGLPDPLPPDGCYKWYSEVWCVCSTSRCNGEALGEPQDIEFDAHIDKGN</sequence>
<evidence type="ECO:0000256" key="1">
    <source>
        <dbReference type="ARBA" id="ARBA00022729"/>
    </source>
</evidence>
<evidence type="ECO:0000313" key="4">
    <source>
        <dbReference type="Proteomes" id="UP000271974"/>
    </source>
</evidence>
<gene>
    <name evidence="3" type="ORF">EGW08_008979</name>
</gene>
<dbReference type="InterPro" id="IPR050975">
    <property type="entry name" value="Sleep_regulator"/>
</dbReference>
<dbReference type="PANTHER" id="PTHR33562">
    <property type="entry name" value="ATILLA, ISOFORM B-RELATED-RELATED"/>
    <property type="match status" value="1"/>
</dbReference>
<keyword evidence="4" id="KW-1185">Reference proteome</keyword>
<feature type="chain" id="PRO_5019252370" evidence="2">
    <location>
        <begin position="34"/>
        <end position="501"/>
    </location>
</feature>
<evidence type="ECO:0000256" key="2">
    <source>
        <dbReference type="SAM" id="SignalP"/>
    </source>
</evidence>
<organism evidence="3 4">
    <name type="scientific">Elysia chlorotica</name>
    <name type="common">Eastern emerald elysia</name>
    <name type="synonym">Sea slug</name>
    <dbReference type="NCBI Taxonomy" id="188477"/>
    <lineage>
        <taxon>Eukaryota</taxon>
        <taxon>Metazoa</taxon>
        <taxon>Spiralia</taxon>
        <taxon>Lophotrochozoa</taxon>
        <taxon>Mollusca</taxon>
        <taxon>Gastropoda</taxon>
        <taxon>Heterobranchia</taxon>
        <taxon>Euthyneura</taxon>
        <taxon>Panpulmonata</taxon>
        <taxon>Sacoglossa</taxon>
        <taxon>Placobranchoidea</taxon>
        <taxon>Plakobranchidae</taxon>
        <taxon>Elysia</taxon>
    </lineage>
</organism>
<keyword evidence="1 2" id="KW-0732">Signal</keyword>
<dbReference type="Proteomes" id="UP000271974">
    <property type="component" value="Unassembled WGS sequence"/>
</dbReference>